<dbReference type="AlphaFoldDB" id="A0A6C0U0A0"/>
<proteinExistence type="predicted"/>
<dbReference type="SUPFAM" id="SSF53720">
    <property type="entry name" value="ALDH-like"/>
    <property type="match status" value="1"/>
</dbReference>
<evidence type="ECO:0000256" key="1">
    <source>
        <dbReference type="ARBA" id="ARBA00023002"/>
    </source>
</evidence>
<reference evidence="2 3" key="1">
    <citation type="submission" date="2020-02" db="EMBL/GenBank/DDBJ databases">
        <title>Genome sequencing for Kineobactrum sp. M2.</title>
        <authorList>
            <person name="Park S.-J."/>
        </authorList>
    </citation>
    <scope>NUCLEOTIDE SEQUENCE [LARGE SCALE GENOMIC DNA]</scope>
    <source>
        <strain evidence="2 3">M2</strain>
    </source>
</reference>
<evidence type="ECO:0000313" key="3">
    <source>
        <dbReference type="Proteomes" id="UP000477680"/>
    </source>
</evidence>
<keyword evidence="3" id="KW-1185">Reference proteome</keyword>
<name>A0A6C0U0A0_9GAMM</name>
<sequence length="47" mass="5133">MARQVPLYINGEFMQSTSSEKLPVTNPANQQLLAEVPFATHEASASQ</sequence>
<dbReference type="InterPro" id="IPR016161">
    <property type="entry name" value="Ald_DH/histidinol_DH"/>
</dbReference>
<dbReference type="Proteomes" id="UP000477680">
    <property type="component" value="Chromosome"/>
</dbReference>
<evidence type="ECO:0008006" key="4">
    <source>
        <dbReference type="Google" id="ProtNLM"/>
    </source>
</evidence>
<gene>
    <name evidence="2" type="ORF">G3T16_08510</name>
</gene>
<organism evidence="2 3">
    <name type="scientific">Kineobactrum salinum</name>
    <dbReference type="NCBI Taxonomy" id="2708301"/>
    <lineage>
        <taxon>Bacteria</taxon>
        <taxon>Pseudomonadati</taxon>
        <taxon>Pseudomonadota</taxon>
        <taxon>Gammaproteobacteria</taxon>
        <taxon>Cellvibrionales</taxon>
        <taxon>Halieaceae</taxon>
        <taxon>Kineobactrum</taxon>
    </lineage>
</organism>
<protein>
    <recommendedName>
        <fullName evidence="4">Aldehyde dehydrogenase family protein</fullName>
    </recommendedName>
</protein>
<dbReference type="InterPro" id="IPR016162">
    <property type="entry name" value="Ald_DH_N"/>
</dbReference>
<accession>A0A6C0U0A0</accession>
<evidence type="ECO:0000313" key="2">
    <source>
        <dbReference type="EMBL" id="QIB65436.1"/>
    </source>
</evidence>
<dbReference type="KEGG" id="kim:G3T16_08510"/>
<dbReference type="Gene3D" id="3.40.605.10">
    <property type="entry name" value="Aldehyde Dehydrogenase, Chain A, domain 1"/>
    <property type="match status" value="1"/>
</dbReference>
<dbReference type="EMBL" id="CP048711">
    <property type="protein sequence ID" value="QIB65436.1"/>
    <property type="molecule type" value="Genomic_DNA"/>
</dbReference>
<dbReference type="RefSeq" id="WP_163494675.1">
    <property type="nucleotide sequence ID" value="NZ_CP048711.1"/>
</dbReference>
<keyword evidence="1" id="KW-0560">Oxidoreductase</keyword>
<dbReference type="GO" id="GO:0016491">
    <property type="term" value="F:oxidoreductase activity"/>
    <property type="evidence" value="ECO:0007669"/>
    <property type="project" value="UniProtKB-KW"/>
</dbReference>